<dbReference type="OrthoDB" id="2546325at2759"/>
<name>A0A9P9BJC9_9PEZI</name>
<dbReference type="PANTHER" id="PTHR10039:SF9">
    <property type="entry name" value="NACHT DOMAIN PROTEIN (AFU_ORTHOLOGUE AFUA_2G01760)"/>
    <property type="match status" value="1"/>
</dbReference>
<dbReference type="EMBL" id="JAGTJQ010000011">
    <property type="protein sequence ID" value="KAH7017970.1"/>
    <property type="molecule type" value="Genomic_DNA"/>
</dbReference>
<dbReference type="PANTHER" id="PTHR10039">
    <property type="entry name" value="AMELOGENIN"/>
    <property type="match status" value="1"/>
</dbReference>
<evidence type="ECO:0000259" key="3">
    <source>
        <dbReference type="Pfam" id="PF24883"/>
    </source>
</evidence>
<keyword evidence="1" id="KW-0677">Repeat</keyword>
<dbReference type="InterPro" id="IPR056884">
    <property type="entry name" value="NPHP3-like_N"/>
</dbReference>
<feature type="compositionally biased region" description="Basic residues" evidence="2">
    <location>
        <begin position="1807"/>
        <end position="1816"/>
    </location>
</feature>
<accession>A0A9P9BJC9</accession>
<proteinExistence type="predicted"/>
<keyword evidence="5" id="KW-1185">Reference proteome</keyword>
<feature type="region of interest" description="Disordered" evidence="2">
    <location>
        <begin position="1801"/>
        <end position="1833"/>
    </location>
</feature>
<dbReference type="SUPFAM" id="SSF52540">
    <property type="entry name" value="P-loop containing nucleoside triphosphate hydrolases"/>
    <property type="match status" value="1"/>
</dbReference>
<evidence type="ECO:0000256" key="1">
    <source>
        <dbReference type="ARBA" id="ARBA00022737"/>
    </source>
</evidence>
<dbReference type="InterPro" id="IPR027417">
    <property type="entry name" value="P-loop_NTPase"/>
</dbReference>
<dbReference type="Proteomes" id="UP000756346">
    <property type="component" value="Unassembled WGS sequence"/>
</dbReference>
<comment type="caution">
    <text evidence="4">The sequence shown here is derived from an EMBL/GenBank/DDBJ whole genome shotgun (WGS) entry which is preliminary data.</text>
</comment>
<evidence type="ECO:0000313" key="4">
    <source>
        <dbReference type="EMBL" id="KAH7017970.1"/>
    </source>
</evidence>
<reference evidence="4" key="1">
    <citation type="journal article" date="2021" name="Nat. Commun.">
        <title>Genetic determinants of endophytism in the Arabidopsis root mycobiome.</title>
        <authorList>
            <person name="Mesny F."/>
            <person name="Miyauchi S."/>
            <person name="Thiergart T."/>
            <person name="Pickel B."/>
            <person name="Atanasova L."/>
            <person name="Karlsson M."/>
            <person name="Huettel B."/>
            <person name="Barry K.W."/>
            <person name="Haridas S."/>
            <person name="Chen C."/>
            <person name="Bauer D."/>
            <person name="Andreopoulos W."/>
            <person name="Pangilinan J."/>
            <person name="LaButti K."/>
            <person name="Riley R."/>
            <person name="Lipzen A."/>
            <person name="Clum A."/>
            <person name="Drula E."/>
            <person name="Henrissat B."/>
            <person name="Kohler A."/>
            <person name="Grigoriev I.V."/>
            <person name="Martin F.M."/>
            <person name="Hacquard S."/>
        </authorList>
    </citation>
    <scope>NUCLEOTIDE SEQUENCE</scope>
    <source>
        <strain evidence="4">MPI-CAGE-CH-0230</strain>
    </source>
</reference>
<dbReference type="GeneID" id="70180291"/>
<organism evidence="4 5">
    <name type="scientific">Microdochium trichocladiopsis</name>
    <dbReference type="NCBI Taxonomy" id="1682393"/>
    <lineage>
        <taxon>Eukaryota</taxon>
        <taxon>Fungi</taxon>
        <taxon>Dikarya</taxon>
        <taxon>Ascomycota</taxon>
        <taxon>Pezizomycotina</taxon>
        <taxon>Sordariomycetes</taxon>
        <taxon>Xylariomycetidae</taxon>
        <taxon>Xylariales</taxon>
        <taxon>Microdochiaceae</taxon>
        <taxon>Microdochium</taxon>
    </lineage>
</organism>
<dbReference type="Pfam" id="PF24883">
    <property type="entry name" value="NPHP3_N"/>
    <property type="match status" value="1"/>
</dbReference>
<feature type="domain" description="Nephrocystin 3-like N-terminal" evidence="3">
    <location>
        <begin position="326"/>
        <end position="478"/>
    </location>
</feature>
<gene>
    <name evidence="4" type="ORF">B0I36DRAFT_253284</name>
</gene>
<sequence length="2175" mass="244543">MAPSMLSPHLPAAAALTMPDDPSSSYFSRSVSASYSNHHEEEFSGSVIGSRQLSFGPPSTTRKVSTASVSNLSHLVHSIRQRSYDELGRAILSSTYDSLREWISEQRMSELPPEGSSYDKVLAWAQLFADRLHSFEYAVQEIAGDSYLAAQLSYGYCSLLLDLGQQNARALMVSFGFFYNMSIPLVDLLQRTELFGASREIRDHVIMALSDLVTLVASVATHFHGLINNLTKTSVSVNVYSTFAGQIKAFLGRCEMTSELMWTHQLQKERIDGSKFASIKHVRRWLAPEDHVLEHLADSASHLAHEREELTCLYIGTHLTRFLRGPQKIMSLHGAPGSGKSVLASVIVDYLQRPIAGIKYNTLFVAIDSRIPVEAMQRGIARCLLNQLFQRCIGDVNLLKVLADAHERSLKSTTDEAYNDILWKALARAVSIATSSLPQLVLVVDGLDECKGGEGALYQRLRSICTTKGVSPIKLIVTGAQAHQDTHAVHLDEDLIFDDIMKVIDDYFGGWKLYVSMSEADRDALVDRIVTASKGSFVWAKQASRLLRREESAEAVSAALDKIEKSTVFDFVRNTLSAPEVTEQARMLLTWMVTSERPLSVGELAILATVNVEKKTLDSGVKINVNGILNPAWSLLHQQDGLVHFRHATFRQATIEYLATAKGAIKDRHGDFAVRLLVYISSTVTEEHKCSLTILGSQTVHQLTTRSHLLDFAVCYWPTHLRKSLAYHQATENGDSNAARLVAKFLPQNMTVWLLQAALWEHRPTPVLLTLYSMLSTICRELFTTKSVVTLQVLIFLGNVYRQVDFTPDAITCFHEAATISHALLTTNSAITVHLSKVFLELTSALLTSARTDVMLHREQVLRILVECYTVQYGESSEYVVSTYQMLIDHYRLLKDEKKAEAILVKIRIITGKSDIPTADDKHMDGSLEVHLRGRKGHPHGSDVGIILSLDEEDCDESLDFHGGVHWEFEVLLLRAQEYLEQGRIELAEHTYVEIWEHVNREFRISHSSIWEERKLRTVVCYARFLMTQETRVEYARSILSIAYAEFKSTTVVITEETSSWYLEISAMMKTMGLVSESLTIMKRVSSFFQSTRKTETSVYKELQITIESTSEEIFKSISSTSSTTTTISEEMIEEMVLEQSKSITTIEQTTFTATFSLVRIYIAEHRWHDSSRLLKQILRGIWPSLFAANIQDVIAPAKHVEHCVDMATRLAECYRHRRRKAKEGDIRVRVYRAMRSCRKVDSKLRGQATHALVHFLKCAEQTEQLIVTHQEILDDYTCHYGSGHALVVKQLWILAELTRPRPIYIEYYQKIIRALHKDNDKGIIVCHDAFEPFIIVATELYSKGQFTEALSYFKVIFSTFLHDFKCYSKFSDSVFARSVFDKYTYCLRTVRADFSLVHSVCVEYQAQCKAIFGMSASITVHATLHLARLCMESKRYEVLAIELFEALLHIECAEIDHEEICGYLESIYESQTDVLTSTTTSTTTTVTLSSEQVQRAIKTLRKRVTTIRETHGWAHEESLCKLSELIKFYSTSTTTTKEESTIRIETILTELREATVHILSEETSSVRLIAAASTIASSYVSSELVHKAIEIKHELYRQIIMKNAKQVASCGFNLTHRNREVLVFLAEFEYTLCRHSKTITVTDILAQLTTQYLYFTEFRALISAKTYDFCSLVAATSRLYGHLQSCERFDAADEVFADFAKCFTSHAAKTVKFAKGSHSTIFLQSVLQYFSKHRSSNFLRSVCIGAVRDVQHLLQEGKYEGAIDLATAVFTYVSTQQPDCQERDVARTVLIMGLTLAEGTGASHGDHHHHHHHSHADKEHSPSPKPRLTNALPPGASAILVTKYLPVKANAATMAQLLSASTPITRFSLRILLKKTNMSLIPLPQLDRLISIIGSQRDYTTLSDLLTSLWTSSRDNCAAAVAGDQKRASAWPRHITSALSQRVILSRYLVGDTPGAVRLAEDVVYNSRRVHGSQHGRTLDMGRFLASMYTTVALRYLQQSKDGKIAGMPARYLKKAAAVHEGVLRSFSEVGFVDMEGPAMSWDHSNADSRSSASGVAGIQIAAAEEPFIFSSNVDGTCGGHFMPTGDRVRLHFRLLKLAVQRLGAWPKDYKEYERLNADVFREFSDSMRGVDGVEKWDFTKFGKGKAEGSDDILDIEGFREWSLLSGDNIHVSN</sequence>
<dbReference type="Gene3D" id="3.40.50.300">
    <property type="entry name" value="P-loop containing nucleotide triphosphate hydrolases"/>
    <property type="match status" value="1"/>
</dbReference>
<evidence type="ECO:0000256" key="2">
    <source>
        <dbReference type="SAM" id="MobiDB-lite"/>
    </source>
</evidence>
<protein>
    <submittedName>
        <fullName evidence="4">NACHT domain-containing protein</fullName>
    </submittedName>
</protein>
<evidence type="ECO:0000313" key="5">
    <source>
        <dbReference type="Proteomes" id="UP000756346"/>
    </source>
</evidence>
<dbReference type="RefSeq" id="XP_046006237.1">
    <property type="nucleotide sequence ID" value="XM_046150745.1"/>
</dbReference>